<evidence type="ECO:0000259" key="6">
    <source>
        <dbReference type="PROSITE" id="PS50217"/>
    </source>
</evidence>
<evidence type="ECO:0000256" key="3">
    <source>
        <dbReference type="SAM" id="MobiDB-lite"/>
    </source>
</evidence>
<dbReference type="InterPro" id="IPR042415">
    <property type="entry name" value="CNPY"/>
</dbReference>
<feature type="compositionally biased region" description="Basic and acidic residues" evidence="3">
    <location>
        <begin position="353"/>
        <end position="364"/>
    </location>
</feature>
<organism evidence="7 8">
    <name type="scientific">Rotaria sordida</name>
    <dbReference type="NCBI Taxonomy" id="392033"/>
    <lineage>
        <taxon>Eukaryota</taxon>
        <taxon>Metazoa</taxon>
        <taxon>Spiralia</taxon>
        <taxon>Gnathifera</taxon>
        <taxon>Rotifera</taxon>
        <taxon>Eurotatoria</taxon>
        <taxon>Bdelloidea</taxon>
        <taxon>Philodinida</taxon>
        <taxon>Philodinidae</taxon>
        <taxon>Rotaria</taxon>
    </lineage>
</organism>
<keyword evidence="4" id="KW-0812">Transmembrane</keyword>
<feature type="domain" description="Saposin B-type" evidence="5">
    <location>
        <begin position="194"/>
        <end position="323"/>
    </location>
</feature>
<comment type="similarity">
    <text evidence="1">Belongs to the canopy family.</text>
</comment>
<evidence type="ECO:0000313" key="7">
    <source>
        <dbReference type="EMBL" id="CAF1056971.1"/>
    </source>
</evidence>
<dbReference type="InterPro" id="IPR008139">
    <property type="entry name" value="SaposinB_dom"/>
</dbReference>
<dbReference type="InterPro" id="IPR046347">
    <property type="entry name" value="bZIP_sf"/>
</dbReference>
<dbReference type="Pfam" id="PF11938">
    <property type="entry name" value="DUF3456"/>
    <property type="match status" value="1"/>
</dbReference>
<evidence type="ECO:0000259" key="5">
    <source>
        <dbReference type="PROSITE" id="PS50015"/>
    </source>
</evidence>
<feature type="domain" description="BZIP" evidence="6">
    <location>
        <begin position="10"/>
        <end position="73"/>
    </location>
</feature>
<dbReference type="PANTHER" id="PTHR13341">
    <property type="entry name" value="MIR-INTERACTING SAPOSIN-LIKE PROTEIN"/>
    <property type="match status" value="1"/>
</dbReference>
<evidence type="ECO:0000313" key="8">
    <source>
        <dbReference type="Proteomes" id="UP000663870"/>
    </source>
</evidence>
<feature type="compositionally biased region" description="Low complexity" evidence="3">
    <location>
        <begin position="87"/>
        <end position="99"/>
    </location>
</feature>
<feature type="region of interest" description="Disordered" evidence="3">
    <location>
        <begin position="326"/>
        <end position="364"/>
    </location>
</feature>
<dbReference type="EMBL" id="CAJNOL010000421">
    <property type="protein sequence ID" value="CAF1056971.1"/>
    <property type="molecule type" value="Genomic_DNA"/>
</dbReference>
<dbReference type="Pfam" id="PF07716">
    <property type="entry name" value="bZIP_2"/>
    <property type="match status" value="1"/>
</dbReference>
<dbReference type="GO" id="GO:0005783">
    <property type="term" value="C:endoplasmic reticulum"/>
    <property type="evidence" value="ECO:0007669"/>
    <property type="project" value="TreeGrafter"/>
</dbReference>
<evidence type="ECO:0000256" key="2">
    <source>
        <dbReference type="ARBA" id="ARBA00023157"/>
    </source>
</evidence>
<dbReference type="PROSITE" id="PS50217">
    <property type="entry name" value="BZIP"/>
    <property type="match status" value="1"/>
</dbReference>
<feature type="compositionally biased region" description="Basic and acidic residues" evidence="3">
    <location>
        <begin position="19"/>
        <end position="38"/>
    </location>
</feature>
<keyword evidence="2" id="KW-1015">Disulfide bond</keyword>
<feature type="transmembrane region" description="Helical" evidence="4">
    <location>
        <begin position="153"/>
        <end position="172"/>
    </location>
</feature>
<keyword evidence="8" id="KW-1185">Reference proteome</keyword>
<evidence type="ECO:0008006" key="9">
    <source>
        <dbReference type="Google" id="ProtNLM"/>
    </source>
</evidence>
<dbReference type="PROSITE" id="PS50015">
    <property type="entry name" value="SAP_B"/>
    <property type="match status" value="1"/>
</dbReference>
<feature type="region of interest" description="Disordered" evidence="3">
    <location>
        <begin position="87"/>
        <end position="133"/>
    </location>
</feature>
<dbReference type="AlphaFoldDB" id="A0A814KU99"/>
<dbReference type="SMART" id="SM00338">
    <property type="entry name" value="BRLZ"/>
    <property type="match status" value="1"/>
</dbReference>
<proteinExistence type="inferred from homology"/>
<reference evidence="7" key="1">
    <citation type="submission" date="2021-02" db="EMBL/GenBank/DDBJ databases">
        <authorList>
            <person name="Nowell W R."/>
        </authorList>
    </citation>
    <scope>NUCLEOTIDE SEQUENCE</scope>
</reference>
<keyword evidence="4" id="KW-0472">Membrane</keyword>
<sequence length="364" mass="42075">MQRRSVPRTDPRYNQLRSKNNDSVKKSREKSRRERDETMESINQLEEENQELSERIRILKQEYEQLQDLFKQHTGISINEALSSQINSTSNSTLTSSIQPKPIEESKQNTSKPILKINTDEDKTNVTTSSDTQLDPNSLDGAIVIINGVQYKIMNSSVYILCILFFIFIQLVKNQETSSADNNNNNNNNRRKKQDFYCSACKSMSETIFRDMNNADPNERVQVGSYRVDGHGHQKLKDVPIIETRYHPENVLENLCSKFINDAREVIPGSLKNIYEHACDDILEEHHDSLIDLLVTQNKNAQTSRQLAELFCVELNQYCKADQLDELFKPTPTPPSIVEEKQNEQNTEEEEEKEKAKEEDKNEL</sequence>
<dbReference type="PANTHER" id="PTHR13341:SF2">
    <property type="entry name" value="PROTEIN SEELE"/>
    <property type="match status" value="1"/>
</dbReference>
<dbReference type="InterPro" id="IPR004827">
    <property type="entry name" value="bZIP"/>
</dbReference>
<protein>
    <recommendedName>
        <fullName evidence="9">BZIP domain-containing protein</fullName>
    </recommendedName>
</protein>
<comment type="caution">
    <text evidence="7">The sequence shown here is derived from an EMBL/GenBank/DDBJ whole genome shotgun (WGS) entry which is preliminary data.</text>
</comment>
<gene>
    <name evidence="7" type="ORF">JXQ802_LOCUS16959</name>
</gene>
<dbReference type="SUPFAM" id="SSF57959">
    <property type="entry name" value="Leucine zipper domain"/>
    <property type="match status" value="1"/>
</dbReference>
<feature type="region of interest" description="Disordered" evidence="3">
    <location>
        <begin position="1"/>
        <end position="40"/>
    </location>
</feature>
<dbReference type="Proteomes" id="UP000663870">
    <property type="component" value="Unassembled WGS sequence"/>
</dbReference>
<name>A0A814KU99_9BILA</name>
<dbReference type="GO" id="GO:0003700">
    <property type="term" value="F:DNA-binding transcription factor activity"/>
    <property type="evidence" value="ECO:0007669"/>
    <property type="project" value="InterPro"/>
</dbReference>
<keyword evidence="4" id="KW-1133">Transmembrane helix</keyword>
<dbReference type="InterPro" id="IPR021852">
    <property type="entry name" value="DUF3456"/>
</dbReference>
<accession>A0A814KU99</accession>
<dbReference type="Gene3D" id="1.20.5.170">
    <property type="match status" value="1"/>
</dbReference>
<evidence type="ECO:0000256" key="1">
    <source>
        <dbReference type="ARBA" id="ARBA00007285"/>
    </source>
</evidence>
<evidence type="ECO:0000256" key="4">
    <source>
        <dbReference type="SAM" id="Phobius"/>
    </source>
</evidence>